<gene>
    <name evidence="6" type="ORF">FHX41_4106</name>
</gene>
<keyword evidence="7" id="KW-1185">Reference proteome</keyword>
<keyword evidence="3 5" id="KW-0732">Signal</keyword>
<dbReference type="GO" id="GO:0030973">
    <property type="term" value="F:molybdate ion binding"/>
    <property type="evidence" value="ECO:0007669"/>
    <property type="project" value="TreeGrafter"/>
</dbReference>
<feature type="chain" id="PRO_5022167214" evidence="5">
    <location>
        <begin position="25"/>
        <end position="258"/>
    </location>
</feature>
<proteinExistence type="inferred from homology"/>
<accession>A0A543IIH5</accession>
<name>A0A543IIH5_9ACTN</name>
<dbReference type="AlphaFoldDB" id="A0A543IIH5"/>
<protein>
    <submittedName>
        <fullName evidence="6">Molybdate transport system substrate-binding protein</fullName>
    </submittedName>
</protein>
<organism evidence="6 7">
    <name type="scientific">Actinomadura hallensis</name>
    <dbReference type="NCBI Taxonomy" id="337895"/>
    <lineage>
        <taxon>Bacteria</taxon>
        <taxon>Bacillati</taxon>
        <taxon>Actinomycetota</taxon>
        <taxon>Actinomycetes</taxon>
        <taxon>Streptosporangiales</taxon>
        <taxon>Thermomonosporaceae</taxon>
        <taxon>Actinomadura</taxon>
    </lineage>
</organism>
<dbReference type="EMBL" id="VFPO01000001">
    <property type="protein sequence ID" value="TQM70383.1"/>
    <property type="molecule type" value="Genomic_DNA"/>
</dbReference>
<keyword evidence="4" id="KW-0500">Molybdenum</keyword>
<dbReference type="GO" id="GO:0015689">
    <property type="term" value="P:molybdate ion transport"/>
    <property type="evidence" value="ECO:0007669"/>
    <property type="project" value="InterPro"/>
</dbReference>
<dbReference type="GO" id="GO:0046872">
    <property type="term" value="F:metal ion binding"/>
    <property type="evidence" value="ECO:0007669"/>
    <property type="project" value="UniProtKB-KW"/>
</dbReference>
<dbReference type="OrthoDB" id="9785015at2"/>
<comment type="similarity">
    <text evidence="1">Belongs to the bacterial solute-binding protein ModA family.</text>
</comment>
<dbReference type="PIRSF" id="PIRSF004846">
    <property type="entry name" value="ModA"/>
    <property type="match status" value="1"/>
</dbReference>
<evidence type="ECO:0000256" key="3">
    <source>
        <dbReference type="ARBA" id="ARBA00022729"/>
    </source>
</evidence>
<dbReference type="PANTHER" id="PTHR30632:SF0">
    <property type="entry name" value="SULFATE-BINDING PROTEIN"/>
    <property type="match status" value="1"/>
</dbReference>
<sequence>MPDSPRRRRLRASTALLVLLPALGAGCGGSPGPETLTVLATPSLKEVFGELGTAYGHVNPKVRLRFEFGALHEMAGRLSGQGPGDVLVTADTASMEEAADHLAGRPRIIARSALTIAVAPGNPHRVRGLADLTRPRLRVVVGAESVPEGRYTRQVFAKAGLTVRSSAKVISARAVLSRVRAGQADAGVVFVTDLRPAGIAVSSVPIPAAQNVTGAFPAAAVRGRDHEEAAHAFISWLTGPAAQRVFHKHGFTAPEPDH</sequence>
<evidence type="ECO:0000256" key="1">
    <source>
        <dbReference type="ARBA" id="ARBA00009175"/>
    </source>
</evidence>
<dbReference type="InterPro" id="IPR005950">
    <property type="entry name" value="ModA"/>
</dbReference>
<evidence type="ECO:0000313" key="7">
    <source>
        <dbReference type="Proteomes" id="UP000316706"/>
    </source>
</evidence>
<feature type="binding site" evidence="4">
    <location>
        <position position="43"/>
    </location>
    <ligand>
        <name>molybdate</name>
        <dbReference type="ChEBI" id="CHEBI:36264"/>
    </ligand>
</feature>
<evidence type="ECO:0000313" key="6">
    <source>
        <dbReference type="EMBL" id="TQM70383.1"/>
    </source>
</evidence>
<reference evidence="6 7" key="1">
    <citation type="submission" date="2019-06" db="EMBL/GenBank/DDBJ databases">
        <title>Sequencing the genomes of 1000 actinobacteria strains.</title>
        <authorList>
            <person name="Klenk H.-P."/>
        </authorList>
    </citation>
    <scope>NUCLEOTIDE SEQUENCE [LARGE SCALE GENOMIC DNA]</scope>
    <source>
        <strain evidence="6 7">DSM 45043</strain>
    </source>
</reference>
<dbReference type="PANTHER" id="PTHR30632">
    <property type="entry name" value="MOLYBDATE-BINDING PERIPLASMIC PROTEIN"/>
    <property type="match status" value="1"/>
</dbReference>
<comment type="caution">
    <text evidence="6">The sequence shown here is derived from an EMBL/GenBank/DDBJ whole genome shotgun (WGS) entry which is preliminary data.</text>
</comment>
<dbReference type="InterPro" id="IPR050682">
    <property type="entry name" value="ModA/WtpA"/>
</dbReference>
<evidence type="ECO:0000256" key="2">
    <source>
        <dbReference type="ARBA" id="ARBA00022723"/>
    </source>
</evidence>
<evidence type="ECO:0000256" key="4">
    <source>
        <dbReference type="PIRSR" id="PIRSR004846-1"/>
    </source>
</evidence>
<keyword evidence="2 4" id="KW-0479">Metal-binding</keyword>
<feature type="signal peptide" evidence="5">
    <location>
        <begin position="1"/>
        <end position="24"/>
    </location>
</feature>
<dbReference type="Proteomes" id="UP000316706">
    <property type="component" value="Unassembled WGS sequence"/>
</dbReference>
<dbReference type="PROSITE" id="PS51257">
    <property type="entry name" value="PROKAR_LIPOPROTEIN"/>
    <property type="match status" value="1"/>
</dbReference>
<dbReference type="NCBIfam" id="TIGR01256">
    <property type="entry name" value="modA"/>
    <property type="match status" value="1"/>
</dbReference>
<dbReference type="SUPFAM" id="SSF53850">
    <property type="entry name" value="Periplasmic binding protein-like II"/>
    <property type="match status" value="1"/>
</dbReference>
<dbReference type="RefSeq" id="WP_141971206.1">
    <property type="nucleotide sequence ID" value="NZ_VFPO01000001.1"/>
</dbReference>
<dbReference type="Gene3D" id="3.40.190.10">
    <property type="entry name" value="Periplasmic binding protein-like II"/>
    <property type="match status" value="2"/>
</dbReference>
<evidence type="ECO:0000256" key="5">
    <source>
        <dbReference type="SAM" id="SignalP"/>
    </source>
</evidence>
<dbReference type="Pfam" id="PF13531">
    <property type="entry name" value="SBP_bac_11"/>
    <property type="match status" value="1"/>
</dbReference>